<dbReference type="Gene3D" id="3.60.21.10">
    <property type="match status" value="1"/>
</dbReference>
<evidence type="ECO:0000313" key="3">
    <source>
        <dbReference type="Proteomes" id="UP000011922"/>
    </source>
</evidence>
<dbReference type="GO" id="GO:0016787">
    <property type="term" value="F:hydrolase activity"/>
    <property type="evidence" value="ECO:0007669"/>
    <property type="project" value="InterPro"/>
</dbReference>
<organism evidence="2 3">
    <name type="scientific">Desulfocurvibacter africanus PCS</name>
    <dbReference type="NCBI Taxonomy" id="1262666"/>
    <lineage>
        <taxon>Bacteria</taxon>
        <taxon>Pseudomonadati</taxon>
        <taxon>Thermodesulfobacteriota</taxon>
        <taxon>Desulfovibrionia</taxon>
        <taxon>Desulfovibrionales</taxon>
        <taxon>Desulfovibrionaceae</taxon>
        <taxon>Desulfocurvibacter</taxon>
    </lineage>
</organism>
<gene>
    <name evidence="2" type="ORF">PCS_00210</name>
</gene>
<accession>M5PX81</accession>
<dbReference type="InterPro" id="IPR004843">
    <property type="entry name" value="Calcineurin-like_PHP"/>
</dbReference>
<evidence type="ECO:0000313" key="2">
    <source>
        <dbReference type="EMBL" id="EMG38580.1"/>
    </source>
</evidence>
<proteinExistence type="predicted"/>
<sequence length="251" mass="28933">MPVMVCGDLHGCWGFLNGLINRKRPDLVLQCGDFGYFPREECLERKYSGRVVAVRRYDPRGRIKNSPGGKRVPIHWVEGNHEDYFCLHERKGRVDFEVAPGVYWQPRGSTLRLADGRRVLFIGGAKSTDWRLSVPGVDWFPDEVLTEEDLRDLPDRTDIVISHTVPLEFEVPNWGRMSSESLEKQWGWDMSPDPSRPLLSRVLAHCKPSLWYAAHWHAFVQGEFGGCKWTVLNMAPGPNWWTWLPEVTTKC</sequence>
<dbReference type="Pfam" id="PF00149">
    <property type="entry name" value="Metallophos"/>
    <property type="match status" value="1"/>
</dbReference>
<evidence type="ECO:0000259" key="1">
    <source>
        <dbReference type="Pfam" id="PF00149"/>
    </source>
</evidence>
<dbReference type="EMBL" id="AOSV01000003">
    <property type="protein sequence ID" value="EMG38580.1"/>
    <property type="molecule type" value="Genomic_DNA"/>
</dbReference>
<dbReference type="AlphaFoldDB" id="M5PX81"/>
<reference evidence="2 3" key="1">
    <citation type="journal article" date="2013" name="Genome Announc.">
        <title>Draft Genome Sequence for Desulfovibrio africanus Strain PCS.</title>
        <authorList>
            <person name="Brown S.D."/>
            <person name="Utturkar S.M."/>
            <person name="Arkin A.P."/>
            <person name="Deutschbauer A.M."/>
            <person name="Elias D.A."/>
            <person name="Hazen T.C."/>
            <person name="Chakraborty R."/>
        </authorList>
    </citation>
    <scope>NUCLEOTIDE SEQUENCE [LARGE SCALE GENOMIC DNA]</scope>
    <source>
        <strain evidence="2 3">PCS</strain>
    </source>
</reference>
<name>M5PX81_DESAF</name>
<comment type="caution">
    <text evidence="2">The sequence shown here is derived from an EMBL/GenBank/DDBJ whole genome shotgun (WGS) entry which is preliminary data.</text>
</comment>
<feature type="domain" description="Calcineurin-like phosphoesterase" evidence="1">
    <location>
        <begin position="1"/>
        <end position="218"/>
    </location>
</feature>
<dbReference type="OrthoDB" id="5380150at2"/>
<dbReference type="SUPFAM" id="SSF56300">
    <property type="entry name" value="Metallo-dependent phosphatases"/>
    <property type="match status" value="1"/>
</dbReference>
<dbReference type="InterPro" id="IPR029052">
    <property type="entry name" value="Metallo-depent_PP-like"/>
</dbReference>
<dbReference type="Proteomes" id="UP000011922">
    <property type="component" value="Unassembled WGS sequence"/>
</dbReference>
<dbReference type="CDD" id="cd00838">
    <property type="entry name" value="MPP_superfamily"/>
    <property type="match status" value="1"/>
</dbReference>
<protein>
    <submittedName>
        <fullName evidence="2">Calcineurin-like phosphoesterase</fullName>
    </submittedName>
</protein>